<dbReference type="SUPFAM" id="SSF53335">
    <property type="entry name" value="S-adenosyl-L-methionine-dependent methyltransferases"/>
    <property type="match status" value="1"/>
</dbReference>
<dbReference type="AlphaFoldDB" id="A0AAV3XIR4"/>
<keyword evidence="2" id="KW-0808">Transferase</keyword>
<organism evidence="2 3">
    <name type="scientific">Microseira wollei NIES-4236</name>
    <dbReference type="NCBI Taxonomy" id="2530354"/>
    <lineage>
        <taxon>Bacteria</taxon>
        <taxon>Bacillati</taxon>
        <taxon>Cyanobacteriota</taxon>
        <taxon>Cyanophyceae</taxon>
        <taxon>Oscillatoriophycideae</taxon>
        <taxon>Aerosakkonematales</taxon>
        <taxon>Aerosakkonemataceae</taxon>
        <taxon>Microseira</taxon>
    </lineage>
</organism>
<sequence>MDKLKSTIDSTDQQARETANLIASNETQIKSEPMPIVTDPEIINQVMISKLNTRIYPRGELIMPCVPAMLEHYMERLKVLFQTLGRPFSGDELIQLRELLARRLKEGYEASPHSNLVLRYEPAKAPQTGLACNLSTVVSSVAEQYKTWVDNRKPPLFGSHPDAKVMATVAELKADPAKTPILDVGAGTGRNTLPLARLGYLVHAIELTPEFVQQIQTTAEAEGLPVVVTQGNILDPMVRMRPAHYKMAVVAEVISHFRDADQLRLLMAKMCDVIRSGGLLLFNTFLAVDGYEPDAAVREMSQIAWSTIFTRAELASAMEDLPLELISDDPVFEYEKQNLPPEAWPPTGWFNNWATGRDLFPLAEQQPPMELRWILCKRL</sequence>
<dbReference type="GO" id="GO:0032259">
    <property type="term" value="P:methylation"/>
    <property type="evidence" value="ECO:0007669"/>
    <property type="project" value="UniProtKB-KW"/>
</dbReference>
<keyword evidence="2" id="KW-0489">Methyltransferase</keyword>
<evidence type="ECO:0000313" key="3">
    <source>
        <dbReference type="Proteomes" id="UP001050975"/>
    </source>
</evidence>
<comment type="caution">
    <text evidence="2">The sequence shown here is derived from an EMBL/GenBank/DDBJ whole genome shotgun (WGS) entry which is preliminary data.</text>
</comment>
<evidence type="ECO:0000313" key="2">
    <source>
        <dbReference type="EMBL" id="GET41386.1"/>
    </source>
</evidence>
<feature type="domain" description="Methyltransferase" evidence="1">
    <location>
        <begin position="181"/>
        <end position="278"/>
    </location>
</feature>
<dbReference type="InterPro" id="IPR041698">
    <property type="entry name" value="Methyltransf_25"/>
</dbReference>
<dbReference type="Gene3D" id="3.40.50.150">
    <property type="entry name" value="Vaccinia Virus protein VP39"/>
    <property type="match status" value="1"/>
</dbReference>
<dbReference type="CDD" id="cd02440">
    <property type="entry name" value="AdoMet_MTases"/>
    <property type="match status" value="1"/>
</dbReference>
<keyword evidence="3" id="KW-1185">Reference proteome</keyword>
<dbReference type="GO" id="GO:0008168">
    <property type="term" value="F:methyltransferase activity"/>
    <property type="evidence" value="ECO:0007669"/>
    <property type="project" value="UniProtKB-KW"/>
</dbReference>
<reference evidence="2" key="1">
    <citation type="submission" date="2019-10" db="EMBL/GenBank/DDBJ databases">
        <title>Draft genome sequece of Microseira wollei NIES-4236.</title>
        <authorList>
            <person name="Yamaguchi H."/>
            <person name="Suzuki S."/>
            <person name="Kawachi M."/>
        </authorList>
    </citation>
    <scope>NUCLEOTIDE SEQUENCE</scope>
    <source>
        <strain evidence="2">NIES-4236</strain>
    </source>
</reference>
<dbReference type="EMBL" id="BLAY01000120">
    <property type="protein sequence ID" value="GET41386.1"/>
    <property type="molecule type" value="Genomic_DNA"/>
</dbReference>
<dbReference type="Pfam" id="PF13649">
    <property type="entry name" value="Methyltransf_25"/>
    <property type="match status" value="1"/>
</dbReference>
<name>A0AAV3XIR4_9CYAN</name>
<dbReference type="RefSeq" id="WP_226587631.1">
    <property type="nucleotide sequence ID" value="NZ_BLAY01000120.1"/>
</dbReference>
<dbReference type="Proteomes" id="UP001050975">
    <property type="component" value="Unassembled WGS sequence"/>
</dbReference>
<accession>A0AAV3XIR4</accession>
<proteinExistence type="predicted"/>
<protein>
    <submittedName>
        <fullName evidence="2">Methyltransferase type 12</fullName>
    </submittedName>
</protein>
<gene>
    <name evidence="2" type="ORF">MiSe_61980</name>
</gene>
<dbReference type="InterPro" id="IPR029063">
    <property type="entry name" value="SAM-dependent_MTases_sf"/>
</dbReference>
<evidence type="ECO:0000259" key="1">
    <source>
        <dbReference type="Pfam" id="PF13649"/>
    </source>
</evidence>